<dbReference type="Pfam" id="PF12833">
    <property type="entry name" value="HTH_18"/>
    <property type="match status" value="1"/>
</dbReference>
<protein>
    <submittedName>
        <fullName evidence="4">AraC family transcriptional regulator</fullName>
    </submittedName>
</protein>
<dbReference type="PATRIC" id="fig|1127483.3.peg.4173"/>
<keyword evidence="1" id="KW-0805">Transcription regulation</keyword>
<evidence type="ECO:0000313" key="5">
    <source>
        <dbReference type="Proteomes" id="UP000005808"/>
    </source>
</evidence>
<proteinExistence type="predicted"/>
<dbReference type="InterPro" id="IPR018060">
    <property type="entry name" value="HTH_AraC"/>
</dbReference>
<dbReference type="Gene3D" id="1.10.10.60">
    <property type="entry name" value="Homeodomain-like"/>
    <property type="match status" value="1"/>
</dbReference>
<dbReference type="SMART" id="SM00342">
    <property type="entry name" value="HTH_ARAC"/>
    <property type="match status" value="1"/>
</dbReference>
<gene>
    <name evidence="4" type="ORF">OR16_20817</name>
</gene>
<evidence type="ECO:0000313" key="4">
    <source>
        <dbReference type="EMBL" id="EHP41334.1"/>
    </source>
</evidence>
<evidence type="ECO:0000259" key="3">
    <source>
        <dbReference type="PROSITE" id="PS01124"/>
    </source>
</evidence>
<dbReference type="GO" id="GO:0043565">
    <property type="term" value="F:sequence-specific DNA binding"/>
    <property type="evidence" value="ECO:0007669"/>
    <property type="project" value="InterPro"/>
</dbReference>
<keyword evidence="2" id="KW-0804">Transcription</keyword>
<accession>H1S865</accession>
<feature type="domain" description="HTH araC/xylS-type" evidence="3">
    <location>
        <begin position="195"/>
        <end position="293"/>
    </location>
</feature>
<evidence type="ECO:0000256" key="2">
    <source>
        <dbReference type="ARBA" id="ARBA00023163"/>
    </source>
</evidence>
<dbReference type="Proteomes" id="UP000005808">
    <property type="component" value="Unassembled WGS sequence"/>
</dbReference>
<dbReference type="GO" id="GO:0003700">
    <property type="term" value="F:DNA-binding transcription factor activity"/>
    <property type="evidence" value="ECO:0007669"/>
    <property type="project" value="InterPro"/>
</dbReference>
<dbReference type="PANTHER" id="PTHR47893:SF1">
    <property type="entry name" value="REGULATORY PROTEIN PCHR"/>
    <property type="match status" value="1"/>
</dbReference>
<sequence>MHADDATDEFDGTASGRCAPGLHLVLLLEGNLDLSYGNRRVVLTTACPRSAHEISHGWPSCAQAFLMNAIEPETFSRRIHRGNYARRLSFVISDQWLQHLQEASCAAMPARLRSLLSSHLLAQPWQPTPRAIALAEQIVRPPAYEPILQAIYLESRMLDLLAEALAPPRGSQSIIHNIAQTNTTGLSPRGYCRMAELRAFLSGAAANQLSLEDMARQMGMNANTMQRQFRSAYGTTIFDFLRESALQRARLALERDALSIKQAAALAGYTSPANFATAYKRRFGVTPKLAQRSGQR</sequence>
<dbReference type="InterPro" id="IPR009057">
    <property type="entry name" value="Homeodomain-like_sf"/>
</dbReference>
<reference evidence="4 5" key="1">
    <citation type="journal article" date="2012" name="J. Bacteriol.">
        <title>De Novo Genome Project of Cupriavidus basilensis OR16.</title>
        <authorList>
            <person name="Cserhati M."/>
            <person name="Kriszt B."/>
            <person name="Szoboszlay S."/>
            <person name="Toth A."/>
            <person name="Szabo I."/>
            <person name="Tancsics A."/>
            <person name="Nagy I."/>
            <person name="Horvath B."/>
            <person name="Nagy I."/>
            <person name="Kukolya J."/>
        </authorList>
    </citation>
    <scope>NUCLEOTIDE SEQUENCE [LARGE SCALE GENOMIC DNA]</scope>
    <source>
        <strain evidence="4 5">OR16</strain>
    </source>
</reference>
<evidence type="ECO:0000256" key="1">
    <source>
        <dbReference type="ARBA" id="ARBA00023015"/>
    </source>
</evidence>
<dbReference type="PROSITE" id="PS01124">
    <property type="entry name" value="HTH_ARAC_FAMILY_2"/>
    <property type="match status" value="1"/>
</dbReference>
<dbReference type="AlphaFoldDB" id="H1S865"/>
<organism evidence="4 5">
    <name type="scientific">Cupriavidus basilensis OR16</name>
    <dbReference type="NCBI Taxonomy" id="1127483"/>
    <lineage>
        <taxon>Bacteria</taxon>
        <taxon>Pseudomonadati</taxon>
        <taxon>Pseudomonadota</taxon>
        <taxon>Betaproteobacteria</taxon>
        <taxon>Burkholderiales</taxon>
        <taxon>Burkholderiaceae</taxon>
        <taxon>Cupriavidus</taxon>
    </lineage>
</organism>
<dbReference type="InterPro" id="IPR053142">
    <property type="entry name" value="PchR_regulatory_protein"/>
</dbReference>
<name>H1S865_9BURK</name>
<dbReference type="PANTHER" id="PTHR47893">
    <property type="entry name" value="REGULATORY PROTEIN PCHR"/>
    <property type="match status" value="1"/>
</dbReference>
<comment type="caution">
    <text evidence="4">The sequence shown here is derived from an EMBL/GenBank/DDBJ whole genome shotgun (WGS) entry which is preliminary data.</text>
</comment>
<dbReference type="EMBL" id="AHJE01000050">
    <property type="protein sequence ID" value="EHP41334.1"/>
    <property type="molecule type" value="Genomic_DNA"/>
</dbReference>
<dbReference type="SUPFAM" id="SSF46689">
    <property type="entry name" value="Homeodomain-like"/>
    <property type="match status" value="2"/>
</dbReference>